<organism evidence="2 3">
    <name type="scientific">Desulfatitalea alkaliphila</name>
    <dbReference type="NCBI Taxonomy" id="2929485"/>
    <lineage>
        <taxon>Bacteria</taxon>
        <taxon>Pseudomonadati</taxon>
        <taxon>Thermodesulfobacteriota</taxon>
        <taxon>Desulfobacteria</taxon>
        <taxon>Desulfobacterales</taxon>
        <taxon>Desulfosarcinaceae</taxon>
        <taxon>Desulfatitalea</taxon>
    </lineage>
</organism>
<dbReference type="Proteomes" id="UP001165427">
    <property type="component" value="Unassembled WGS sequence"/>
</dbReference>
<keyword evidence="1" id="KW-0812">Transmembrane</keyword>
<dbReference type="InterPro" id="IPR021111">
    <property type="entry name" value="Hexamer_Tyr-coord_heme_pr_HTHP"/>
</dbReference>
<name>A0AA41UJ61_9BACT</name>
<dbReference type="Gene3D" id="6.10.80.10">
    <property type="entry name" value="Hexameric tyrosine-coordinated heme protein (HTHP)"/>
    <property type="match status" value="1"/>
</dbReference>
<dbReference type="EMBL" id="JALJRB010000001">
    <property type="protein sequence ID" value="MCJ8499036.1"/>
    <property type="molecule type" value="Genomic_DNA"/>
</dbReference>
<dbReference type="Pfam" id="PF11534">
    <property type="entry name" value="HTHP"/>
    <property type="match status" value="1"/>
</dbReference>
<dbReference type="InterPro" id="IPR038125">
    <property type="entry name" value="HTHP_sf"/>
</dbReference>
<keyword evidence="3" id="KW-1185">Reference proteome</keyword>
<feature type="transmembrane region" description="Helical" evidence="1">
    <location>
        <begin position="34"/>
        <end position="56"/>
    </location>
</feature>
<evidence type="ECO:0000256" key="1">
    <source>
        <dbReference type="SAM" id="Phobius"/>
    </source>
</evidence>
<protein>
    <submittedName>
        <fullName evidence="2">Hexameric tyrosine-coordinated heme protein</fullName>
    </submittedName>
</protein>
<keyword evidence="1" id="KW-1133">Transmembrane helix</keyword>
<keyword evidence="1" id="KW-0472">Membrane</keyword>
<dbReference type="RefSeq" id="WP_246902082.1">
    <property type="nucleotide sequence ID" value="NZ_JALJRB010000001.1"/>
</dbReference>
<evidence type="ECO:0000313" key="2">
    <source>
        <dbReference type="EMBL" id="MCJ8499036.1"/>
    </source>
</evidence>
<sequence length="143" mass="15522">MQTLQAARIVSFNCKAGVNSKAHHEDFRQGGVKMFFKVNLLGGMILLLCLTVVPLAGAEQGMKGAKNGESPLSLIVATPEEGFHLAIVLARKGVTETQPDKTVLKKLRPAYAHDPDSLIAASQVIAIHFQTIAAANNYWRDQR</sequence>
<evidence type="ECO:0000313" key="3">
    <source>
        <dbReference type="Proteomes" id="UP001165427"/>
    </source>
</evidence>
<gene>
    <name evidence="2" type="ORF">MRX98_00505</name>
</gene>
<dbReference type="AlphaFoldDB" id="A0AA41UJ61"/>
<proteinExistence type="predicted"/>
<comment type="caution">
    <text evidence="2">The sequence shown here is derived from an EMBL/GenBank/DDBJ whole genome shotgun (WGS) entry which is preliminary data.</text>
</comment>
<reference evidence="2" key="1">
    <citation type="submission" date="2022-04" db="EMBL/GenBank/DDBJ databases">
        <title>Desulfatitalea alkaliphila sp. nov., a novel anaerobic sulfate-reducing bacterium isolated from terrestrial mud volcano, Taman Peninsula, Russia.</title>
        <authorList>
            <person name="Khomyakova M.A."/>
            <person name="Merkel A.Y."/>
            <person name="Slobodkin A.I."/>
        </authorList>
    </citation>
    <scope>NUCLEOTIDE SEQUENCE</scope>
    <source>
        <strain evidence="2">M08but</strain>
    </source>
</reference>
<accession>A0AA41UJ61</accession>